<dbReference type="PROSITE" id="PS00108">
    <property type="entry name" value="PROTEIN_KINASE_ST"/>
    <property type="match status" value="1"/>
</dbReference>
<dbReference type="InterPro" id="IPR011009">
    <property type="entry name" value="Kinase-like_dom_sf"/>
</dbReference>
<feature type="compositionally biased region" description="Polar residues" evidence="5">
    <location>
        <begin position="586"/>
        <end position="598"/>
    </location>
</feature>
<evidence type="ECO:0000313" key="8">
    <source>
        <dbReference type="EMBL" id="KAK5102591.1"/>
    </source>
</evidence>
<dbReference type="Gene3D" id="1.10.510.10">
    <property type="entry name" value="Transferase(Phosphotransferase) domain 1"/>
    <property type="match status" value="1"/>
</dbReference>
<proteinExistence type="predicted"/>
<feature type="compositionally biased region" description="Low complexity" evidence="5">
    <location>
        <begin position="264"/>
        <end position="277"/>
    </location>
</feature>
<dbReference type="Pfam" id="PF00069">
    <property type="entry name" value="Pkinase"/>
    <property type="match status" value="1"/>
</dbReference>
<dbReference type="EC" id="2.7.11.1" evidence="8"/>
<organism evidence="8 9">
    <name type="scientific">Lithohypha guttulata</name>
    <dbReference type="NCBI Taxonomy" id="1690604"/>
    <lineage>
        <taxon>Eukaryota</taxon>
        <taxon>Fungi</taxon>
        <taxon>Dikarya</taxon>
        <taxon>Ascomycota</taxon>
        <taxon>Pezizomycotina</taxon>
        <taxon>Eurotiomycetes</taxon>
        <taxon>Chaetothyriomycetidae</taxon>
        <taxon>Chaetothyriales</taxon>
        <taxon>Trichomeriaceae</taxon>
        <taxon>Lithohypha</taxon>
    </lineage>
</organism>
<keyword evidence="8" id="KW-0808">Transferase</keyword>
<evidence type="ECO:0000256" key="5">
    <source>
        <dbReference type="SAM" id="MobiDB-lite"/>
    </source>
</evidence>
<keyword evidence="2" id="KW-0158">Chromosome</keyword>
<dbReference type="InterPro" id="IPR012572">
    <property type="entry name" value="Mad3/Bub1_II"/>
</dbReference>
<dbReference type="Gene3D" id="6.10.20.170">
    <property type="match status" value="1"/>
</dbReference>
<dbReference type="SMART" id="SM00777">
    <property type="entry name" value="Mad3_BUB1_I"/>
    <property type="match status" value="1"/>
</dbReference>
<evidence type="ECO:0000256" key="1">
    <source>
        <dbReference type="ARBA" id="ARBA00004629"/>
    </source>
</evidence>
<keyword evidence="8" id="KW-0418">Kinase</keyword>
<sequence length="1255" mass="140725">MALSSDELINFDLIEEHKENIQQLKGGRSASQLARILSPRGPGNEVTLGETKTLNDAIRQEYEKELALIAEADDPLDIFDRYVKWTLNAYPSAQSTPQSQLCPLLERATKTFLNSPDYKNDVRNLKLWLLYIQFFSDTPRETFAFLARHQVGEKLALFYEEFAAWLEAAGRWNQADEVYSLGVEREARPAERLLRKYNQFQQRYAARPATDNEPSSPALPRVRAALAAKMDPFAPAPAEEAQQQSRPTSSSTSKPKKPKMAIFSDADVPAPAPAASSTNGWDSIGSMKERKKENTIEAQPWAGQTLKAGKRVGTVSKMEVFKDPNESKKSPSSRQPEPVINPRTGRSERVFVNMDAVYNEDGEEFSFEELRALRRGWNGMSWRRPIPVLRDNANSNTTPDGKYKSKEPEDLENLTSTFERLDTTEPTLSQDVFKENKAPKQKKIKLREVKQETQTVKLRTDSPSKPKMRKKVSAEPTMTINTKAAHNDIYEMYNNAEKDEEKDGTQSGVDTDFEDDTFSTAGESTRAGRVSTTNSEFDDETISSVRSFGPDDTDASPWSDLTTGKISRLVKKARSAKHKRNDSEENTGNMPASQEQSQDGFDTQAIANIANQDFGELDTMAIACIAGGADEPIVISDGEDDAAGDFDTPTEPSQPELVEVAEKPRYVPIPPVTYEPTPMRPYRDPHFVAQNKLPFMTPIVERTESSLAASTIYHNHFSTAKTPSRPNGKAKVESPSKLNVLDLLLESPRPASAKRKTQEEDEEDHSPKKLVAQSPLDENQKILFPVTRSTLFTHENEGGQIVEDSFKPPASPAKVVQAIRKQDRPVHKGPIIHDAFCNPCDESIISQILKTAHPAPTSHPGFFDHAEDSFNHFGQIRAYARKLSKSSAKSSPRKALSESTRSMAPLLKFEGASRVYAVKRELGEGAFAPVYLVESAEKDENEASVPAQTGRKVVEALKAENEPKTLTWEFHVLHLLKSRLGRCSRAMESIILAHECHLYRDECYLVLEYHSQGTLLDLVNLCRLENSRAGKTAEGLEEPVAMWLAVELLRTMEDMHKVGVLHGDLKADNCLVRLDAEADLTAPYNRHGDDGWSKKGLTLIDFGRGIDTRAFKTEARFIADWKAEETDCPEIREAKPWKWEIDLFGAAGVIHSLLFGKYIETVSISGGGLGQKKEWKLRENFKRYWEKDIWTEVFSTLINGGSKKENEVRSDLQRIRGTMEEWLETESERNGRDLRGGIRRCERLVAAGNSAKARR</sequence>
<dbReference type="PANTHER" id="PTHR14030:SF4">
    <property type="entry name" value="BUB1 KINASE, ISOFORM A-RELATED"/>
    <property type="match status" value="1"/>
</dbReference>
<dbReference type="Pfam" id="PF08311">
    <property type="entry name" value="Mad3_BUB1_I"/>
    <property type="match status" value="1"/>
</dbReference>
<keyword evidence="4" id="KW-0137">Centromere</keyword>
<feature type="region of interest" description="Disordered" evidence="5">
    <location>
        <begin position="718"/>
        <end position="774"/>
    </location>
</feature>
<dbReference type="SMART" id="SM00220">
    <property type="entry name" value="S_TKc"/>
    <property type="match status" value="1"/>
</dbReference>
<evidence type="ECO:0000313" key="9">
    <source>
        <dbReference type="Proteomes" id="UP001345013"/>
    </source>
</evidence>
<dbReference type="EMBL" id="JAVRRG010000001">
    <property type="protein sequence ID" value="KAK5102591.1"/>
    <property type="molecule type" value="Genomic_DNA"/>
</dbReference>
<protein>
    <submittedName>
        <fullName evidence="8">Protein kinase</fullName>
        <ecNumber evidence="8">2.7.11.1</ecNumber>
    </submittedName>
</protein>
<feature type="domain" description="Protein kinase" evidence="6">
    <location>
        <begin position="916"/>
        <end position="1223"/>
    </location>
</feature>
<dbReference type="Gene3D" id="1.25.40.430">
    <property type="match status" value="1"/>
</dbReference>
<evidence type="ECO:0000259" key="6">
    <source>
        <dbReference type="PROSITE" id="PS50011"/>
    </source>
</evidence>
<keyword evidence="9" id="KW-1185">Reference proteome</keyword>
<evidence type="ECO:0000256" key="2">
    <source>
        <dbReference type="ARBA" id="ARBA00022454"/>
    </source>
</evidence>
<feature type="region of interest" description="Disordered" evidence="5">
    <location>
        <begin position="452"/>
        <end position="473"/>
    </location>
</feature>
<evidence type="ECO:0000256" key="4">
    <source>
        <dbReference type="ARBA" id="ARBA00023328"/>
    </source>
</evidence>
<feature type="region of interest" description="Disordered" evidence="5">
    <location>
        <begin position="236"/>
        <end position="346"/>
    </location>
</feature>
<evidence type="ECO:0000256" key="3">
    <source>
        <dbReference type="ARBA" id="ARBA00022838"/>
    </source>
</evidence>
<dbReference type="SUPFAM" id="SSF56112">
    <property type="entry name" value="Protein kinase-like (PK-like)"/>
    <property type="match status" value="1"/>
</dbReference>
<dbReference type="PROSITE" id="PS51489">
    <property type="entry name" value="BUB1_N"/>
    <property type="match status" value="1"/>
</dbReference>
<feature type="region of interest" description="Disordered" evidence="5">
    <location>
        <begin position="636"/>
        <end position="655"/>
    </location>
</feature>
<dbReference type="InterPro" id="IPR013212">
    <property type="entry name" value="Mad3/Bub1_I"/>
</dbReference>
<accession>A0ABR0KPU7</accession>
<dbReference type="PANTHER" id="PTHR14030">
    <property type="entry name" value="MITOTIC CHECKPOINT SERINE/THREONINE-PROTEIN KINASE BUB1"/>
    <property type="match status" value="1"/>
</dbReference>
<evidence type="ECO:0000259" key="7">
    <source>
        <dbReference type="PROSITE" id="PS51489"/>
    </source>
</evidence>
<dbReference type="Pfam" id="PF08171">
    <property type="entry name" value="Mad3_BUB1_II"/>
    <property type="match status" value="1"/>
</dbReference>
<name>A0ABR0KPU7_9EURO</name>
<feature type="compositionally biased region" description="Low complexity" evidence="5">
    <location>
        <begin position="236"/>
        <end position="253"/>
    </location>
</feature>
<comment type="subcellular location">
    <subcellularLocation>
        <location evidence="1">Chromosome</location>
        <location evidence="1">Centromere</location>
        <location evidence="1">Kinetochore</location>
    </subcellularLocation>
</comment>
<gene>
    <name evidence="8" type="primary">BUB1</name>
    <name evidence="8" type="ORF">LTR24_000150</name>
</gene>
<dbReference type="GO" id="GO:0004674">
    <property type="term" value="F:protein serine/threonine kinase activity"/>
    <property type="evidence" value="ECO:0007669"/>
    <property type="project" value="UniProtKB-EC"/>
</dbReference>
<dbReference type="InterPro" id="IPR008271">
    <property type="entry name" value="Ser/Thr_kinase_AS"/>
</dbReference>
<dbReference type="PROSITE" id="PS50011">
    <property type="entry name" value="PROTEIN_KINASE_DOM"/>
    <property type="match status" value="1"/>
</dbReference>
<feature type="compositionally biased region" description="Basic and acidic residues" evidence="5">
    <location>
        <begin position="319"/>
        <end position="329"/>
    </location>
</feature>
<feature type="domain" description="BUB1 N-terminal" evidence="7">
    <location>
        <begin position="62"/>
        <end position="221"/>
    </location>
</feature>
<dbReference type="InterPro" id="IPR015661">
    <property type="entry name" value="Bub1/Mad3"/>
</dbReference>
<comment type="caution">
    <text evidence="8">The sequence shown here is derived from an EMBL/GenBank/DDBJ whole genome shotgun (WGS) entry which is preliminary data.</text>
</comment>
<dbReference type="InterPro" id="IPR000719">
    <property type="entry name" value="Prot_kinase_dom"/>
</dbReference>
<keyword evidence="3" id="KW-0995">Kinetochore</keyword>
<dbReference type="Proteomes" id="UP001345013">
    <property type="component" value="Unassembled WGS sequence"/>
</dbReference>
<reference evidence="8 9" key="1">
    <citation type="submission" date="2023-08" db="EMBL/GenBank/DDBJ databases">
        <title>Black Yeasts Isolated from many extreme environments.</title>
        <authorList>
            <person name="Coleine C."/>
            <person name="Stajich J.E."/>
            <person name="Selbmann L."/>
        </authorList>
    </citation>
    <scope>NUCLEOTIDE SEQUENCE [LARGE SCALE GENOMIC DNA]</scope>
    <source>
        <strain evidence="8 9">CCFEE 5885</strain>
    </source>
</reference>
<feature type="region of interest" description="Disordered" evidence="5">
    <location>
        <begin position="572"/>
        <end position="598"/>
    </location>
</feature>
<feature type="region of interest" description="Disordered" evidence="5">
    <location>
        <begin position="496"/>
        <end position="560"/>
    </location>
</feature>